<comment type="caution">
    <text evidence="1">The sequence shown here is derived from an EMBL/GenBank/DDBJ whole genome shotgun (WGS) entry which is preliminary data.</text>
</comment>
<organism evidence="1 2">
    <name type="scientific">Trifolium medium</name>
    <dbReference type="NCBI Taxonomy" id="97028"/>
    <lineage>
        <taxon>Eukaryota</taxon>
        <taxon>Viridiplantae</taxon>
        <taxon>Streptophyta</taxon>
        <taxon>Embryophyta</taxon>
        <taxon>Tracheophyta</taxon>
        <taxon>Spermatophyta</taxon>
        <taxon>Magnoliopsida</taxon>
        <taxon>eudicotyledons</taxon>
        <taxon>Gunneridae</taxon>
        <taxon>Pentapetalae</taxon>
        <taxon>rosids</taxon>
        <taxon>fabids</taxon>
        <taxon>Fabales</taxon>
        <taxon>Fabaceae</taxon>
        <taxon>Papilionoideae</taxon>
        <taxon>50 kb inversion clade</taxon>
        <taxon>NPAAA clade</taxon>
        <taxon>Hologalegina</taxon>
        <taxon>IRL clade</taxon>
        <taxon>Trifolieae</taxon>
        <taxon>Trifolium</taxon>
    </lineage>
</organism>
<feature type="non-terminal residue" evidence="1">
    <location>
        <position position="1"/>
    </location>
</feature>
<name>A0A392UMV0_9FABA</name>
<keyword evidence="2" id="KW-1185">Reference proteome</keyword>
<sequence length="54" mass="5800">CHSYREANACADTLANMGCEHGPGLRLYDQCPPRLSSLVLADVMGIATPRIIVV</sequence>
<evidence type="ECO:0000313" key="1">
    <source>
        <dbReference type="EMBL" id="MCI74087.1"/>
    </source>
</evidence>
<accession>A0A392UMV0</accession>
<evidence type="ECO:0000313" key="2">
    <source>
        <dbReference type="Proteomes" id="UP000265520"/>
    </source>
</evidence>
<protein>
    <submittedName>
        <fullName evidence="1">Ethylene responsive transcription factor 1b</fullName>
    </submittedName>
</protein>
<dbReference type="EMBL" id="LXQA010853132">
    <property type="protein sequence ID" value="MCI74087.1"/>
    <property type="molecule type" value="Genomic_DNA"/>
</dbReference>
<dbReference type="Proteomes" id="UP000265520">
    <property type="component" value="Unassembled WGS sequence"/>
</dbReference>
<dbReference type="AlphaFoldDB" id="A0A392UMV0"/>
<reference evidence="1 2" key="1">
    <citation type="journal article" date="2018" name="Front. Plant Sci.">
        <title>Red Clover (Trifolium pratense) and Zigzag Clover (T. medium) - A Picture of Genomic Similarities and Differences.</title>
        <authorList>
            <person name="Dluhosova J."/>
            <person name="Istvanek J."/>
            <person name="Nedelnik J."/>
            <person name="Repkova J."/>
        </authorList>
    </citation>
    <scope>NUCLEOTIDE SEQUENCE [LARGE SCALE GENOMIC DNA]</scope>
    <source>
        <strain evidence="2">cv. 10/8</strain>
        <tissue evidence="1">Leaf</tissue>
    </source>
</reference>
<proteinExistence type="predicted"/>